<protein>
    <submittedName>
        <fullName evidence="2">Uncharacterized protein</fullName>
    </submittedName>
</protein>
<dbReference type="EMBL" id="JAWHQM010000023">
    <property type="protein sequence ID" value="KAK5632103.1"/>
    <property type="molecule type" value="Genomic_DNA"/>
</dbReference>
<evidence type="ECO:0000313" key="3">
    <source>
        <dbReference type="Proteomes" id="UP001305414"/>
    </source>
</evidence>
<reference evidence="2 3" key="1">
    <citation type="submission" date="2023-10" db="EMBL/GenBank/DDBJ databases">
        <title>Draft genome sequence of Xylaria bambusicola isolate GMP-LS, the root and basal stem rot pathogen of sugarcane in Indonesia.</title>
        <authorList>
            <person name="Selvaraj P."/>
            <person name="Muralishankar V."/>
            <person name="Muruganantham S."/>
            <person name="Sp S."/>
            <person name="Haryani S."/>
            <person name="Lau K.J.X."/>
            <person name="Naqvi N.I."/>
        </authorList>
    </citation>
    <scope>NUCLEOTIDE SEQUENCE [LARGE SCALE GENOMIC DNA]</scope>
    <source>
        <strain evidence="2">GMP-LS</strain>
    </source>
</reference>
<dbReference type="Proteomes" id="UP001305414">
    <property type="component" value="Unassembled WGS sequence"/>
</dbReference>
<evidence type="ECO:0000313" key="2">
    <source>
        <dbReference type="EMBL" id="KAK5632103.1"/>
    </source>
</evidence>
<proteinExistence type="predicted"/>
<name>A0AAN7USL1_9PEZI</name>
<sequence>MVTTFVDWIRVQSGDWIKFGDLDCVHEDSGPWETAACVCACACIITCGLSVSTTDRRAYPYEEGDEDDGFDLNALTNPPGCSTSTP</sequence>
<keyword evidence="3" id="KW-1185">Reference proteome</keyword>
<organism evidence="2 3">
    <name type="scientific">Xylaria bambusicola</name>
    <dbReference type="NCBI Taxonomy" id="326684"/>
    <lineage>
        <taxon>Eukaryota</taxon>
        <taxon>Fungi</taxon>
        <taxon>Dikarya</taxon>
        <taxon>Ascomycota</taxon>
        <taxon>Pezizomycotina</taxon>
        <taxon>Sordariomycetes</taxon>
        <taxon>Xylariomycetidae</taxon>
        <taxon>Xylariales</taxon>
        <taxon>Xylariaceae</taxon>
        <taxon>Xylaria</taxon>
    </lineage>
</organism>
<feature type="region of interest" description="Disordered" evidence="1">
    <location>
        <begin position="60"/>
        <end position="86"/>
    </location>
</feature>
<gene>
    <name evidence="2" type="ORF">RRF57_007817</name>
</gene>
<evidence type="ECO:0000256" key="1">
    <source>
        <dbReference type="SAM" id="MobiDB-lite"/>
    </source>
</evidence>
<dbReference type="AlphaFoldDB" id="A0AAN7USL1"/>
<comment type="caution">
    <text evidence="2">The sequence shown here is derived from an EMBL/GenBank/DDBJ whole genome shotgun (WGS) entry which is preliminary data.</text>
</comment>
<accession>A0AAN7USL1</accession>
<feature type="compositionally biased region" description="Polar residues" evidence="1">
    <location>
        <begin position="74"/>
        <end position="86"/>
    </location>
</feature>